<protein>
    <recommendedName>
        <fullName evidence="4">HNH nuclease domain-containing protein</fullName>
    </recommendedName>
</protein>
<dbReference type="Proteomes" id="UP001227192">
    <property type="component" value="Unassembled WGS sequence"/>
</dbReference>
<name>A0AAI9TPI6_PENTH</name>
<feature type="compositionally biased region" description="Acidic residues" evidence="1">
    <location>
        <begin position="138"/>
        <end position="148"/>
    </location>
</feature>
<accession>A0AAI9TPI6</accession>
<reference evidence="2" key="1">
    <citation type="submission" date="2015-06" db="EMBL/GenBank/DDBJ databases">
        <authorList>
            <person name="Nguyen H."/>
        </authorList>
    </citation>
    <scope>NUCLEOTIDE SEQUENCE</scope>
    <source>
        <strain evidence="2">DAOM 180753</strain>
    </source>
</reference>
<comment type="caution">
    <text evidence="2">The sequence shown here is derived from an EMBL/GenBank/DDBJ whole genome shotgun (WGS) entry which is preliminary data.</text>
</comment>
<evidence type="ECO:0000313" key="2">
    <source>
        <dbReference type="EMBL" id="KAJ9491026.1"/>
    </source>
</evidence>
<organism evidence="2 3">
    <name type="scientific">Penicillium thymicola</name>
    <dbReference type="NCBI Taxonomy" id="293382"/>
    <lineage>
        <taxon>Eukaryota</taxon>
        <taxon>Fungi</taxon>
        <taxon>Dikarya</taxon>
        <taxon>Ascomycota</taxon>
        <taxon>Pezizomycotina</taxon>
        <taxon>Eurotiomycetes</taxon>
        <taxon>Eurotiomycetidae</taxon>
        <taxon>Eurotiales</taxon>
        <taxon>Aspergillaceae</taxon>
        <taxon>Penicillium</taxon>
    </lineage>
</organism>
<sequence length="207" mass="23509">MVGTEQVSNLITLDMQTHEYWDRANFAFRPVWINRTKTEMHVAFHWLPFVKDGPLEILVKRTELVPTEEFIFNHPYYRPTMDPGKNNILFHTQTLKPILSGHVFKITTDDPKARPLPSMELLQLKWNLSRIAAMQGGGEDEDSDDDSDGGSTFETGTGERHMKFNSDSIQIHFSSPLPELRQEVANAGHINFMTKAHAMVKGPGMAS</sequence>
<dbReference type="EMBL" id="LACB01000042">
    <property type="protein sequence ID" value="KAJ9491026.1"/>
    <property type="molecule type" value="Genomic_DNA"/>
</dbReference>
<proteinExistence type="predicted"/>
<keyword evidence="3" id="KW-1185">Reference proteome</keyword>
<gene>
    <name evidence="2" type="ORF">VN97_g2214</name>
</gene>
<feature type="region of interest" description="Disordered" evidence="1">
    <location>
        <begin position="134"/>
        <end position="161"/>
    </location>
</feature>
<evidence type="ECO:0000313" key="3">
    <source>
        <dbReference type="Proteomes" id="UP001227192"/>
    </source>
</evidence>
<evidence type="ECO:0000256" key="1">
    <source>
        <dbReference type="SAM" id="MobiDB-lite"/>
    </source>
</evidence>
<dbReference type="AlphaFoldDB" id="A0AAI9TPI6"/>
<evidence type="ECO:0008006" key="4">
    <source>
        <dbReference type="Google" id="ProtNLM"/>
    </source>
</evidence>
<reference evidence="2" key="2">
    <citation type="journal article" date="2016" name="Fungal Biol.">
        <title>Ochratoxin A production by Penicillium thymicola.</title>
        <authorList>
            <person name="Nguyen H.D.T."/>
            <person name="McMullin D.R."/>
            <person name="Ponomareva E."/>
            <person name="Riley R."/>
            <person name="Pomraning K.R."/>
            <person name="Baker S.E."/>
            <person name="Seifert K.A."/>
        </authorList>
    </citation>
    <scope>NUCLEOTIDE SEQUENCE</scope>
    <source>
        <strain evidence="2">DAOM 180753</strain>
    </source>
</reference>